<evidence type="ECO:0000256" key="1">
    <source>
        <dbReference type="ARBA" id="ARBA00001913"/>
    </source>
</evidence>
<dbReference type="PANTHER" id="PTHR12143">
    <property type="entry name" value="PEPTIDE N-GLYCANASE PNGASE -RELATED"/>
    <property type="match status" value="1"/>
</dbReference>
<keyword evidence="3" id="KW-0106">Calcium</keyword>
<dbReference type="InterPro" id="IPR041371">
    <property type="entry name" value="GH92_N"/>
</dbReference>
<dbReference type="InterPro" id="IPR012939">
    <property type="entry name" value="Glyco_hydro_92"/>
</dbReference>
<organism evidence="6 7">
    <name type="scientific">Hymenobacter nivis</name>
    <dbReference type="NCBI Taxonomy" id="1850093"/>
    <lineage>
        <taxon>Bacteria</taxon>
        <taxon>Pseudomonadati</taxon>
        <taxon>Bacteroidota</taxon>
        <taxon>Cytophagia</taxon>
        <taxon>Cytophagales</taxon>
        <taxon>Hymenobacteraceae</taxon>
        <taxon>Hymenobacter</taxon>
    </lineage>
</organism>
<dbReference type="RefSeq" id="WP_109652239.1">
    <property type="nucleotide sequence ID" value="NZ_CP029145.1"/>
</dbReference>
<dbReference type="GO" id="GO:0030246">
    <property type="term" value="F:carbohydrate binding"/>
    <property type="evidence" value="ECO:0007669"/>
    <property type="project" value="InterPro"/>
</dbReference>
<dbReference type="GO" id="GO:0000224">
    <property type="term" value="F:peptide-N4-(N-acetyl-beta-glucosaminyl)asparagine amidase activity"/>
    <property type="evidence" value="ECO:0007669"/>
    <property type="project" value="TreeGrafter"/>
</dbReference>
<dbReference type="GO" id="GO:0006516">
    <property type="term" value="P:glycoprotein catabolic process"/>
    <property type="evidence" value="ECO:0007669"/>
    <property type="project" value="TreeGrafter"/>
</dbReference>
<feature type="domain" description="Glycosyl hydrolase family 92 N-terminal" evidence="5">
    <location>
        <begin position="61"/>
        <end position="331"/>
    </location>
</feature>
<dbReference type="NCBIfam" id="TIGR01180">
    <property type="entry name" value="aman2_put"/>
    <property type="match status" value="1"/>
</dbReference>
<comment type="subunit">
    <text evidence="2">Monomer.</text>
</comment>
<evidence type="ECO:0000313" key="6">
    <source>
        <dbReference type="EMBL" id="AWM31521.1"/>
    </source>
</evidence>
<gene>
    <name evidence="6" type="ORF">DDQ68_01185</name>
</gene>
<comment type="cofactor">
    <cofactor evidence="1">
        <name>Ca(2+)</name>
        <dbReference type="ChEBI" id="CHEBI:29108"/>
    </cofactor>
</comment>
<dbReference type="Pfam" id="PF07971">
    <property type="entry name" value="Glyco_hydro_92"/>
    <property type="match status" value="1"/>
</dbReference>
<evidence type="ECO:0000259" key="4">
    <source>
        <dbReference type="Pfam" id="PF07971"/>
    </source>
</evidence>
<feature type="domain" description="Glycosyl hydrolase family 92" evidence="4">
    <location>
        <begin position="337"/>
        <end position="807"/>
    </location>
</feature>
<dbReference type="Gene3D" id="1.20.1050.60">
    <property type="entry name" value="alpha-1,2-mannosidase"/>
    <property type="match status" value="1"/>
</dbReference>
<dbReference type="InterPro" id="IPR014718">
    <property type="entry name" value="GH-type_carb-bd"/>
</dbReference>
<dbReference type="SUPFAM" id="SSF48208">
    <property type="entry name" value="Six-hairpin glycosidases"/>
    <property type="match status" value="1"/>
</dbReference>
<dbReference type="OrthoDB" id="9804511at2"/>
<dbReference type="InterPro" id="IPR050883">
    <property type="entry name" value="PNGase"/>
</dbReference>
<dbReference type="Proteomes" id="UP000245999">
    <property type="component" value="Chromosome"/>
</dbReference>
<protein>
    <submittedName>
        <fullName evidence="6">Glycoside hydrolase family 92 protein</fullName>
    </submittedName>
</protein>
<evidence type="ECO:0000256" key="2">
    <source>
        <dbReference type="ARBA" id="ARBA00011245"/>
    </source>
</evidence>
<keyword evidence="7" id="KW-1185">Reference proteome</keyword>
<dbReference type="Gene3D" id="1.20.1610.10">
    <property type="entry name" value="alpha-1,2-mannosidases domains"/>
    <property type="match status" value="1"/>
</dbReference>
<evidence type="ECO:0000259" key="5">
    <source>
        <dbReference type="Pfam" id="PF17678"/>
    </source>
</evidence>
<sequence>MTTPACAYPTQSIGHQYYTAKMMLACLLALLLLPRLASAQARRKGPATKATKAVTKQPVDYVNVFTGTSNSRWALFPGPTVPFGMVKLSPDNQGQVWTAGYEYTVSSISGFSHLHAFGLSGLSVMPATGHLENLNQTKTYPGEPDGPFGTMWTAGYRSRFDKRTEHAAPGYYGVKLTDARTKAELTATTRTGWLRFTFPETGNRQGDENSSGPARILFDFDFPTEEQVAIQKVQVRQVSPTELEGSIQQKSSYPDQYTVYFVTQLSKAADSLSSWQTPPYTGTATTYGTAFRNPATIRNNIKEFEGKNDCGVWLSFHTKAGEQVVMKSGISFVSVAQARLNLETETKPYGFNFDAVAAAGRREWSELLGRVEVTGWSEAHKETFYTNLYRAYTGRAIMSDVNGQYTDACEKTQQLSAPADATYSSDSFWGTQWNLTPLMTLLTPAKANSWVNSFLALYDSGGWIPDAPVGLEYSAVMGAQHHKSLIVSSYQKGIRGFDVNKAWAATKHDLTTPGQAGPCGGYVGNRQLGPYLQYGYVPDEDGASSNTLEYAYDDYVASQFAQALGKTDDQAYFAKRALSYKNQFDPQTGYMRRRKRDGSWVSPVNIHKFGTVGDWNSSGWMEGTAWIYSFFVPQDVPELVRMVGQKRFNQRLEEGFARGYVDLSNQPNMQAPFLFNYSGKPWLTQKYSRYVMSKFYNTSPLSGWVGEEDEGQLSSLYVLFAMGLFEMDGGTAVRPTYDLSSPLFNRIVLHLDKKYYGGRTFIIEAKDNSETNIYIQSATLNGQLLARPLLAHADLVKGGTLVLQMGPQPNMGWGLGQ</sequence>
<dbReference type="GO" id="GO:0005829">
    <property type="term" value="C:cytosol"/>
    <property type="evidence" value="ECO:0007669"/>
    <property type="project" value="TreeGrafter"/>
</dbReference>
<evidence type="ECO:0000313" key="7">
    <source>
        <dbReference type="Proteomes" id="UP000245999"/>
    </source>
</evidence>
<dbReference type="Gene3D" id="2.70.98.10">
    <property type="match status" value="1"/>
</dbReference>
<dbReference type="InterPro" id="IPR005887">
    <property type="entry name" value="GH92_a_mannosidase_put"/>
</dbReference>
<dbReference type="Gene3D" id="3.30.2080.10">
    <property type="entry name" value="GH92 mannosidase domain"/>
    <property type="match status" value="1"/>
</dbReference>
<dbReference type="GO" id="GO:0005975">
    <property type="term" value="P:carbohydrate metabolic process"/>
    <property type="evidence" value="ECO:0007669"/>
    <property type="project" value="InterPro"/>
</dbReference>
<accession>A0A2Z3GH62</accession>
<dbReference type="PANTHER" id="PTHR12143:SF39">
    <property type="entry name" value="SECRETED PROTEIN"/>
    <property type="match status" value="1"/>
</dbReference>
<name>A0A2Z3GH62_9BACT</name>
<evidence type="ECO:0000256" key="3">
    <source>
        <dbReference type="ARBA" id="ARBA00022837"/>
    </source>
</evidence>
<dbReference type="KEGG" id="hnv:DDQ68_01185"/>
<proteinExistence type="predicted"/>
<reference evidence="7" key="1">
    <citation type="submission" date="2018-04" db="EMBL/GenBank/DDBJ databases">
        <title>Complete genome of Antarctic heterotrophic bacterium Hymenobacter nivis.</title>
        <authorList>
            <person name="Terashima M."/>
        </authorList>
    </citation>
    <scope>NUCLEOTIDE SEQUENCE [LARGE SCALE GENOMIC DNA]</scope>
    <source>
        <strain evidence="7">NBRC 111535</strain>
    </source>
</reference>
<dbReference type="Pfam" id="PF17678">
    <property type="entry name" value="Glyco_hydro_92N"/>
    <property type="match status" value="1"/>
</dbReference>
<dbReference type="AlphaFoldDB" id="A0A2Z3GH62"/>
<dbReference type="InterPro" id="IPR008928">
    <property type="entry name" value="6-hairpin_glycosidase_sf"/>
</dbReference>
<keyword evidence="6" id="KW-0378">Hydrolase</keyword>
<dbReference type="EMBL" id="CP029145">
    <property type="protein sequence ID" value="AWM31521.1"/>
    <property type="molecule type" value="Genomic_DNA"/>
</dbReference>